<proteinExistence type="predicted"/>
<protein>
    <recommendedName>
        <fullName evidence="4">HTH psq-type domain-containing protein</fullName>
    </recommendedName>
</protein>
<evidence type="ECO:0008006" key="4">
    <source>
        <dbReference type="Google" id="ProtNLM"/>
    </source>
</evidence>
<comment type="caution">
    <text evidence="2">The sequence shown here is derived from an EMBL/GenBank/DDBJ whole genome shotgun (WGS) entry which is preliminary data.</text>
</comment>
<dbReference type="AlphaFoldDB" id="W2Y0T2"/>
<evidence type="ECO:0000313" key="2">
    <source>
        <dbReference type="EMBL" id="ETP27789.1"/>
    </source>
</evidence>
<organism evidence="2 3">
    <name type="scientific">Phytophthora nicotianae P10297</name>
    <dbReference type="NCBI Taxonomy" id="1317064"/>
    <lineage>
        <taxon>Eukaryota</taxon>
        <taxon>Sar</taxon>
        <taxon>Stramenopiles</taxon>
        <taxon>Oomycota</taxon>
        <taxon>Peronosporomycetes</taxon>
        <taxon>Peronosporales</taxon>
        <taxon>Peronosporaceae</taxon>
        <taxon>Phytophthora</taxon>
    </lineage>
</organism>
<evidence type="ECO:0000313" key="3">
    <source>
        <dbReference type="Proteomes" id="UP000018948"/>
    </source>
</evidence>
<reference evidence="2 3" key="1">
    <citation type="submission" date="2013-11" db="EMBL/GenBank/DDBJ databases">
        <title>The Genome Sequence of Phytophthora parasitica P10297.</title>
        <authorList>
            <consortium name="The Broad Institute Genomics Platform"/>
            <person name="Russ C."/>
            <person name="Tyler B."/>
            <person name="Panabieres F."/>
            <person name="Shan W."/>
            <person name="Tripathy S."/>
            <person name="Grunwald N."/>
            <person name="Machado M."/>
            <person name="Johnson C.S."/>
            <person name="Walker B."/>
            <person name="Young S.K."/>
            <person name="Zeng Q."/>
            <person name="Gargeya S."/>
            <person name="Fitzgerald M."/>
            <person name="Haas B."/>
            <person name="Abouelleil A."/>
            <person name="Allen A.W."/>
            <person name="Alvarado L."/>
            <person name="Arachchi H.M."/>
            <person name="Berlin A.M."/>
            <person name="Chapman S.B."/>
            <person name="Gainer-Dewar J."/>
            <person name="Goldberg J."/>
            <person name="Griggs A."/>
            <person name="Gujja S."/>
            <person name="Hansen M."/>
            <person name="Howarth C."/>
            <person name="Imamovic A."/>
            <person name="Ireland A."/>
            <person name="Larimer J."/>
            <person name="McCowan C."/>
            <person name="Murphy C."/>
            <person name="Pearson M."/>
            <person name="Poon T.W."/>
            <person name="Priest M."/>
            <person name="Roberts A."/>
            <person name="Saif S."/>
            <person name="Shea T."/>
            <person name="Sisk P."/>
            <person name="Sykes S."/>
            <person name="Wortman J."/>
            <person name="Nusbaum C."/>
            <person name="Birren B."/>
        </authorList>
    </citation>
    <scope>NUCLEOTIDE SEQUENCE [LARGE SCALE GENOMIC DNA]</scope>
    <source>
        <strain evidence="2 3">P10297</strain>
    </source>
</reference>
<gene>
    <name evidence="2" type="ORF">F442_22926</name>
</gene>
<feature type="region of interest" description="Disordered" evidence="1">
    <location>
        <begin position="1"/>
        <end position="21"/>
    </location>
</feature>
<name>W2Y0T2_PHYNI</name>
<dbReference type="Proteomes" id="UP000018948">
    <property type="component" value="Unassembled WGS sequence"/>
</dbReference>
<sequence>MEAESDTPPDEPQAPLACPEIDESPRIARRKLYLFRIKRAVLQGTEGMRVRAAATQFGIPRRTLSDWIADKENILAYKGSEKTLALTTGRPESIPFCPTLVVFMKDLRRTDQALTTTRMAQFIRENSFDRLTDYTTNKNNTAAAYDSLLHLLRHFAYRHGFVQRTPHGLKENHEDLIETQRAFSEVFKTKYGDMPSKVIVNIDETGVYYDTPPTRILCERGAPSNTTTSQKHSARMTVHFLLFVE</sequence>
<accession>W2Y0T2</accession>
<evidence type="ECO:0000256" key="1">
    <source>
        <dbReference type="SAM" id="MobiDB-lite"/>
    </source>
</evidence>
<dbReference type="EMBL" id="ANIY01005439">
    <property type="protein sequence ID" value="ETP27789.1"/>
    <property type="molecule type" value="Genomic_DNA"/>
</dbReference>
<dbReference type="Gene3D" id="1.10.10.60">
    <property type="entry name" value="Homeodomain-like"/>
    <property type="match status" value="1"/>
</dbReference>